<sequence length="495" mass="55738">MWNRLSLRGHIFFLLFSLVGITVAVGLMALWYALRVDGIMTTVVNRSTAAMRASEELTIALVEQKGITTYYFQDRDPQWLERLSQKNQNFRQWLDTAMKGDTGPEGMRLLQSIDTSYENYVQARDTVLERYRAGAEEEGTALHKLIRSQFASLLDLCQDYRHIHETALARSNKDIAGQLEAVRNASLATMPAVVVLGIFLAWVIVRMILRPIRQMADQMNVRPGVPLRPDDISDLGIRVRGLLDDVDSTHDQLERSQESLKQSEKWALTGKLAAGVAHSIRNPLTSVKIRLFSLGRSLRLNDDQKEDFEVITEEIRHIDGIARNFLEFSRPPKLQIQDVDVSDIVESALTLLRHRLDSYEVDIVHNRSEKSLPIHGDPDQLKEVLVNLLINACDAMGRGGSITLSAEKGYVRPMGDIVTLKVRDTGPGISEQHLSRLFQPFYSSKEEGTGLGLSIAKRIVEEHNGTITVKSRLGEGTTFTITLPAQEKGTWHRFS</sequence>
<dbReference type="GO" id="GO:0000155">
    <property type="term" value="F:phosphorelay sensor kinase activity"/>
    <property type="evidence" value="ECO:0007669"/>
    <property type="project" value="InterPro"/>
</dbReference>
<keyword evidence="8" id="KW-0902">Two-component regulatory system</keyword>
<feature type="transmembrane region" description="Helical" evidence="9">
    <location>
        <begin position="12"/>
        <end position="34"/>
    </location>
</feature>
<keyword evidence="9" id="KW-1133">Transmembrane helix</keyword>
<protein>
    <recommendedName>
        <fullName evidence="2">histidine kinase</fullName>
        <ecNumber evidence="2">2.7.13.3</ecNumber>
    </recommendedName>
</protein>
<dbReference type="SUPFAM" id="SSF55874">
    <property type="entry name" value="ATPase domain of HSP90 chaperone/DNA topoisomerase II/histidine kinase"/>
    <property type="match status" value="1"/>
</dbReference>
<evidence type="ECO:0000256" key="8">
    <source>
        <dbReference type="ARBA" id="ARBA00023012"/>
    </source>
</evidence>
<dbReference type="FunFam" id="3.30.565.10:FF:000006">
    <property type="entry name" value="Sensor histidine kinase WalK"/>
    <property type="match status" value="1"/>
</dbReference>
<dbReference type="Pfam" id="PF02518">
    <property type="entry name" value="HATPase_c"/>
    <property type="match status" value="1"/>
</dbReference>
<keyword evidence="6" id="KW-0418">Kinase</keyword>
<keyword evidence="7" id="KW-0067">ATP-binding</keyword>
<evidence type="ECO:0000313" key="11">
    <source>
        <dbReference type="EMBL" id="SKA64983.1"/>
    </source>
</evidence>
<dbReference type="InterPro" id="IPR003661">
    <property type="entry name" value="HisK_dim/P_dom"/>
</dbReference>
<dbReference type="PANTHER" id="PTHR43065:SF10">
    <property type="entry name" value="PEROXIDE STRESS-ACTIVATED HISTIDINE KINASE MAK3"/>
    <property type="match status" value="1"/>
</dbReference>
<dbReference type="InterPro" id="IPR036890">
    <property type="entry name" value="HATPase_C_sf"/>
</dbReference>
<dbReference type="Proteomes" id="UP000189733">
    <property type="component" value="Unassembled WGS sequence"/>
</dbReference>
<proteinExistence type="predicted"/>
<dbReference type="Gene3D" id="6.10.340.10">
    <property type="match status" value="1"/>
</dbReference>
<dbReference type="PANTHER" id="PTHR43065">
    <property type="entry name" value="SENSOR HISTIDINE KINASE"/>
    <property type="match status" value="1"/>
</dbReference>
<dbReference type="EMBL" id="FUYA01000001">
    <property type="protein sequence ID" value="SKA64983.1"/>
    <property type="molecule type" value="Genomic_DNA"/>
</dbReference>
<dbReference type="InterPro" id="IPR036097">
    <property type="entry name" value="HisK_dim/P_sf"/>
</dbReference>
<evidence type="ECO:0000256" key="1">
    <source>
        <dbReference type="ARBA" id="ARBA00000085"/>
    </source>
</evidence>
<dbReference type="OrthoDB" id="9781147at2"/>
<dbReference type="Gene3D" id="1.10.287.130">
    <property type="match status" value="1"/>
</dbReference>
<dbReference type="STRING" id="1121442.SAMN02745702_00439"/>
<evidence type="ECO:0000256" key="2">
    <source>
        <dbReference type="ARBA" id="ARBA00012438"/>
    </source>
</evidence>
<dbReference type="InterPro" id="IPR004358">
    <property type="entry name" value="Sig_transdc_His_kin-like_C"/>
</dbReference>
<evidence type="ECO:0000259" key="10">
    <source>
        <dbReference type="PROSITE" id="PS50109"/>
    </source>
</evidence>
<organism evidence="11 12">
    <name type="scientific">Desulfobaculum bizertense DSM 18034</name>
    <dbReference type="NCBI Taxonomy" id="1121442"/>
    <lineage>
        <taxon>Bacteria</taxon>
        <taxon>Pseudomonadati</taxon>
        <taxon>Thermodesulfobacteriota</taxon>
        <taxon>Desulfovibrionia</taxon>
        <taxon>Desulfovibrionales</taxon>
        <taxon>Desulfovibrionaceae</taxon>
        <taxon>Desulfobaculum</taxon>
    </lineage>
</organism>
<keyword evidence="9" id="KW-0812">Transmembrane</keyword>
<dbReference type="PROSITE" id="PS50109">
    <property type="entry name" value="HIS_KIN"/>
    <property type="match status" value="1"/>
</dbReference>
<evidence type="ECO:0000256" key="3">
    <source>
        <dbReference type="ARBA" id="ARBA00022553"/>
    </source>
</evidence>
<dbReference type="EC" id="2.7.13.3" evidence="2"/>
<evidence type="ECO:0000313" key="12">
    <source>
        <dbReference type="Proteomes" id="UP000189733"/>
    </source>
</evidence>
<keyword evidence="9" id="KW-0472">Membrane</keyword>
<dbReference type="CDD" id="cd00075">
    <property type="entry name" value="HATPase"/>
    <property type="match status" value="1"/>
</dbReference>
<dbReference type="Gene3D" id="3.30.565.10">
    <property type="entry name" value="Histidine kinase-like ATPase, C-terminal domain"/>
    <property type="match status" value="1"/>
</dbReference>
<evidence type="ECO:0000256" key="4">
    <source>
        <dbReference type="ARBA" id="ARBA00022679"/>
    </source>
</evidence>
<dbReference type="CDD" id="cd00082">
    <property type="entry name" value="HisKA"/>
    <property type="match status" value="1"/>
</dbReference>
<evidence type="ECO:0000256" key="7">
    <source>
        <dbReference type="ARBA" id="ARBA00022840"/>
    </source>
</evidence>
<dbReference type="SMART" id="SM00387">
    <property type="entry name" value="HATPase_c"/>
    <property type="match status" value="1"/>
</dbReference>
<keyword evidence="4" id="KW-0808">Transferase</keyword>
<keyword evidence="12" id="KW-1185">Reference proteome</keyword>
<evidence type="ECO:0000256" key="5">
    <source>
        <dbReference type="ARBA" id="ARBA00022741"/>
    </source>
</evidence>
<evidence type="ECO:0000256" key="6">
    <source>
        <dbReference type="ARBA" id="ARBA00022777"/>
    </source>
</evidence>
<comment type="catalytic activity">
    <reaction evidence="1">
        <text>ATP + protein L-histidine = ADP + protein N-phospho-L-histidine.</text>
        <dbReference type="EC" id="2.7.13.3"/>
    </reaction>
</comment>
<keyword evidence="5" id="KW-0547">Nucleotide-binding</keyword>
<name>A0A1T4VJ88_9BACT</name>
<feature type="transmembrane region" description="Helical" evidence="9">
    <location>
        <begin position="188"/>
        <end position="209"/>
    </location>
</feature>
<dbReference type="GO" id="GO:0005524">
    <property type="term" value="F:ATP binding"/>
    <property type="evidence" value="ECO:0007669"/>
    <property type="project" value="UniProtKB-KW"/>
</dbReference>
<gene>
    <name evidence="11" type="ORF">SAMN02745702_00439</name>
</gene>
<reference evidence="11 12" key="1">
    <citation type="submission" date="2017-02" db="EMBL/GenBank/DDBJ databases">
        <authorList>
            <person name="Peterson S.W."/>
        </authorList>
    </citation>
    <scope>NUCLEOTIDE SEQUENCE [LARGE SCALE GENOMIC DNA]</scope>
    <source>
        <strain evidence="11 12">DSM 18034</strain>
    </source>
</reference>
<dbReference type="InterPro" id="IPR003594">
    <property type="entry name" value="HATPase_dom"/>
</dbReference>
<feature type="domain" description="Histidine kinase" evidence="10">
    <location>
        <begin position="275"/>
        <end position="487"/>
    </location>
</feature>
<dbReference type="InterPro" id="IPR005467">
    <property type="entry name" value="His_kinase_dom"/>
</dbReference>
<dbReference type="SUPFAM" id="SSF47384">
    <property type="entry name" value="Homodimeric domain of signal transducing histidine kinase"/>
    <property type="match status" value="1"/>
</dbReference>
<dbReference type="Pfam" id="PF00512">
    <property type="entry name" value="HisKA"/>
    <property type="match status" value="1"/>
</dbReference>
<dbReference type="RefSeq" id="WP_078683747.1">
    <property type="nucleotide sequence ID" value="NZ_FUYA01000001.1"/>
</dbReference>
<dbReference type="PRINTS" id="PR00344">
    <property type="entry name" value="BCTRLSENSOR"/>
</dbReference>
<accession>A0A1T4VJ88</accession>
<dbReference type="SMART" id="SM00388">
    <property type="entry name" value="HisKA"/>
    <property type="match status" value="1"/>
</dbReference>
<keyword evidence="3" id="KW-0597">Phosphoprotein</keyword>
<evidence type="ECO:0000256" key="9">
    <source>
        <dbReference type="SAM" id="Phobius"/>
    </source>
</evidence>
<dbReference type="AlphaFoldDB" id="A0A1T4VJ88"/>